<feature type="region of interest" description="Disordered" evidence="1">
    <location>
        <begin position="193"/>
        <end position="215"/>
    </location>
</feature>
<organism evidence="2 3">
    <name type="scientific">Aeromonas veronii</name>
    <dbReference type="NCBI Taxonomy" id="654"/>
    <lineage>
        <taxon>Bacteria</taxon>
        <taxon>Pseudomonadati</taxon>
        <taxon>Pseudomonadota</taxon>
        <taxon>Gammaproteobacteria</taxon>
        <taxon>Aeromonadales</taxon>
        <taxon>Aeromonadaceae</taxon>
        <taxon>Aeromonas</taxon>
    </lineage>
</organism>
<dbReference type="AlphaFoldDB" id="A0A653LD57"/>
<reference evidence="2 3" key="1">
    <citation type="submission" date="2019-10" db="EMBL/GenBank/DDBJ databases">
        <authorList>
            <person name="Karimi E."/>
        </authorList>
    </citation>
    <scope>NUCLEOTIDE SEQUENCE [LARGE SCALE GENOMIC DNA]</scope>
    <source>
        <strain evidence="2">Aeromonas sp. 8C</strain>
    </source>
</reference>
<proteinExistence type="predicted"/>
<dbReference type="Proteomes" id="UP000439123">
    <property type="component" value="Unassembled WGS sequence"/>
</dbReference>
<sequence length="411" mass="42697">MCQPPKLLLLLIISRFIEGLLYPAHASMGGALMGSVVDDAADALAFVHQIERLVDLLEGHGVGDEVVQLELTLHVALHIARQLAATAHAAEGAAAPHPAGDQLERTGADLLARTGHADNDRLAPTLVAALQRRTHHLDVADALEGEVDAAIGQLDDHLLNRFVVIVRVDAVGGPQLAGQLELALVDVDGDDATGLGQTGTDHRREADAPQPEDGDALTLFHLGGVHHGADAGGDAATEQADLLQRGGRVYLGDGDLRQYRVFAKGGGAHVVIDGLTIFREAGGAVRHQPLALGGADLLAEVGLAGLAEFALAALGGVERDHVIPHLDAGDPFADGFDDTAPLVTENAGEDPFRILTGESEGIGMADAGGDDAHPHLSGLWRHDLDLFDGEGLARAPGDGGFTLDALNLCHE</sequence>
<dbReference type="EMBL" id="CABWLC010000020">
    <property type="protein sequence ID" value="VXA88758.1"/>
    <property type="molecule type" value="Genomic_DNA"/>
</dbReference>
<name>A0A653LD57_AERVE</name>
<evidence type="ECO:0000256" key="1">
    <source>
        <dbReference type="SAM" id="MobiDB-lite"/>
    </source>
</evidence>
<dbReference type="AntiFam" id="ANF00088">
    <property type="entry name" value="Shadow ORF (opposite Fdh)"/>
</dbReference>
<gene>
    <name evidence="2" type="ORF">AERO8C_70386</name>
</gene>
<accession>A0A653LD57</accession>
<evidence type="ECO:0000313" key="2">
    <source>
        <dbReference type="EMBL" id="VXA88758.1"/>
    </source>
</evidence>
<evidence type="ECO:0000313" key="3">
    <source>
        <dbReference type="Proteomes" id="UP000439123"/>
    </source>
</evidence>
<protein>
    <submittedName>
        <fullName evidence="2">Uncharacterized protein</fullName>
    </submittedName>
</protein>